<dbReference type="GO" id="GO:0043161">
    <property type="term" value="P:proteasome-mediated ubiquitin-dependent protein catabolic process"/>
    <property type="evidence" value="ECO:0007669"/>
    <property type="project" value="TreeGrafter"/>
</dbReference>
<dbReference type="PANTHER" id="PTHR23333:SF20">
    <property type="entry name" value="NSFL1 COFACTOR P47"/>
    <property type="match status" value="1"/>
</dbReference>
<dbReference type="Gene3D" id="1.10.8.10">
    <property type="entry name" value="DNA helicase RuvA subunit, C-terminal domain"/>
    <property type="match status" value="1"/>
</dbReference>
<dbReference type="GO" id="GO:0031468">
    <property type="term" value="P:nuclear membrane reassembly"/>
    <property type="evidence" value="ECO:0007669"/>
    <property type="project" value="TreeGrafter"/>
</dbReference>
<feature type="compositionally biased region" description="Basic and acidic residues" evidence="1">
    <location>
        <begin position="153"/>
        <end position="168"/>
    </location>
</feature>
<dbReference type="GO" id="GO:0000045">
    <property type="term" value="P:autophagosome assembly"/>
    <property type="evidence" value="ECO:0007669"/>
    <property type="project" value="TreeGrafter"/>
</dbReference>
<dbReference type="SUPFAM" id="SSF46934">
    <property type="entry name" value="UBA-like"/>
    <property type="match status" value="1"/>
</dbReference>
<dbReference type="Gene3D" id="3.30.420.210">
    <property type="entry name" value="SEP domain"/>
    <property type="match status" value="1"/>
</dbReference>
<feature type="region of interest" description="Disordered" evidence="1">
    <location>
        <begin position="36"/>
        <end position="220"/>
    </location>
</feature>
<dbReference type="Proteomes" id="UP001201980">
    <property type="component" value="Unassembled WGS sequence"/>
</dbReference>
<dbReference type="FunFam" id="3.30.420.210:FF:000002">
    <property type="entry name" value="UBX domain-containing protein 1"/>
    <property type="match status" value="1"/>
</dbReference>
<dbReference type="SMART" id="SM00553">
    <property type="entry name" value="SEP"/>
    <property type="match status" value="1"/>
</dbReference>
<dbReference type="GO" id="GO:0007030">
    <property type="term" value="P:Golgi organization"/>
    <property type="evidence" value="ECO:0007669"/>
    <property type="project" value="TreeGrafter"/>
</dbReference>
<dbReference type="InterPro" id="IPR001012">
    <property type="entry name" value="UBX_dom"/>
</dbReference>
<comment type="caution">
    <text evidence="4">The sequence shown here is derived from an EMBL/GenBank/DDBJ whole genome shotgun (WGS) entry which is preliminary data.</text>
</comment>
<dbReference type="InterPro" id="IPR029071">
    <property type="entry name" value="Ubiquitin-like_domsf"/>
</dbReference>
<dbReference type="SMART" id="SM00166">
    <property type="entry name" value="UBX"/>
    <property type="match status" value="1"/>
</dbReference>
<dbReference type="PROSITE" id="PS51399">
    <property type="entry name" value="SEP"/>
    <property type="match status" value="1"/>
</dbReference>
<dbReference type="Pfam" id="PF00789">
    <property type="entry name" value="UBX"/>
    <property type="match status" value="1"/>
</dbReference>
<dbReference type="AlphaFoldDB" id="A0AAD5RWU2"/>
<feature type="compositionally biased region" description="Low complexity" evidence="1">
    <location>
        <begin position="298"/>
        <end position="331"/>
    </location>
</feature>
<dbReference type="InterPro" id="IPR054109">
    <property type="entry name" value="UBA_8"/>
</dbReference>
<dbReference type="PROSITE" id="PS50033">
    <property type="entry name" value="UBX"/>
    <property type="match status" value="1"/>
</dbReference>
<accession>A0AAD5RWU2</accession>
<dbReference type="SUPFAM" id="SSF54236">
    <property type="entry name" value="Ubiquitin-like"/>
    <property type="match status" value="1"/>
</dbReference>
<dbReference type="InterPro" id="IPR009060">
    <property type="entry name" value="UBA-like_sf"/>
</dbReference>
<proteinExistence type="predicted"/>
<name>A0AAD5RWU2_9PEZI</name>
<gene>
    <name evidence="4" type="ORF">MKZ38_005826</name>
</gene>
<organism evidence="4 5">
    <name type="scientific">Zalerion maritima</name>
    <dbReference type="NCBI Taxonomy" id="339359"/>
    <lineage>
        <taxon>Eukaryota</taxon>
        <taxon>Fungi</taxon>
        <taxon>Dikarya</taxon>
        <taxon>Ascomycota</taxon>
        <taxon>Pezizomycotina</taxon>
        <taxon>Sordariomycetes</taxon>
        <taxon>Lulworthiomycetidae</taxon>
        <taxon>Lulworthiales</taxon>
        <taxon>Lulworthiaceae</taxon>
        <taxon>Zalerion</taxon>
    </lineage>
</organism>
<dbReference type="InterPro" id="IPR036241">
    <property type="entry name" value="NSFL1C_SEP_dom_sf"/>
</dbReference>
<dbReference type="EMBL" id="JAKWBI020000034">
    <property type="protein sequence ID" value="KAJ2905313.1"/>
    <property type="molecule type" value="Genomic_DNA"/>
</dbReference>
<dbReference type="SUPFAM" id="SSF102848">
    <property type="entry name" value="NSFL1 (p97 ATPase) cofactor p47, SEP domain"/>
    <property type="match status" value="1"/>
</dbReference>
<feature type="domain" description="SEP" evidence="3">
    <location>
        <begin position="217"/>
        <end position="281"/>
    </location>
</feature>
<dbReference type="Pfam" id="PF22566">
    <property type="entry name" value="UBA_8"/>
    <property type="match status" value="1"/>
</dbReference>
<sequence>MDHNELIQQFSELTGCNASQASEVLEGHQWNLESAITDYFQNQEEDRATGAGPSAAAPQAEPEYTGPRTLDGRPAPETGRQSTASGKKPQRRTGLATLGSLQGSNQNDDDDDDDDFNDEDDKNRRDLFAGGEKSGLAVQDPKTQSGAGHKKIIKDLLSKARENSERPQETAPASASRAPQFRGTGMVLGGDGVQSREIADPRGPAPSRAERTRQAEPQQFTLHIWEDGFSIDEGELRRFDDPANRADLEMIRSGRAPLHLMNVQMDQPVDVKLEQHQEKWRQLPKKYKPFGGEGHRLGSPVPGDGSDPPAGSSTAAPAAAAPPTSAPVAQPDFIIDSSQPTVNVRIQLPDGSRLPGRFNSTHTMGDLYAFLRRANASLSARPFVVATTFPNKDHTDENLELGDMPEFKKGGTAVVKWT</sequence>
<dbReference type="GO" id="GO:0061025">
    <property type="term" value="P:membrane fusion"/>
    <property type="evidence" value="ECO:0007669"/>
    <property type="project" value="TreeGrafter"/>
</dbReference>
<dbReference type="Gene3D" id="3.10.20.90">
    <property type="entry name" value="Phosphatidylinositol 3-kinase Catalytic Subunit, Chain A, domain 1"/>
    <property type="match status" value="1"/>
</dbReference>
<protein>
    <submittedName>
        <fullName evidence="4">SEP domain-containing protein</fullName>
    </submittedName>
</protein>
<feature type="domain" description="UBX" evidence="2">
    <location>
        <begin position="337"/>
        <end position="400"/>
    </location>
</feature>
<evidence type="ECO:0000256" key="1">
    <source>
        <dbReference type="SAM" id="MobiDB-lite"/>
    </source>
</evidence>
<dbReference type="GO" id="GO:0043130">
    <property type="term" value="F:ubiquitin binding"/>
    <property type="evidence" value="ECO:0007669"/>
    <property type="project" value="TreeGrafter"/>
</dbReference>
<dbReference type="Pfam" id="PF08059">
    <property type="entry name" value="SEP"/>
    <property type="match status" value="1"/>
</dbReference>
<reference evidence="4" key="1">
    <citation type="submission" date="2022-07" db="EMBL/GenBank/DDBJ databases">
        <title>Draft genome sequence of Zalerion maritima ATCC 34329, a (micro)plastics degrading marine fungus.</title>
        <authorList>
            <person name="Paco A."/>
            <person name="Goncalves M.F.M."/>
            <person name="Rocha-Santos T.A.P."/>
            <person name="Alves A."/>
        </authorList>
    </citation>
    <scope>NUCLEOTIDE SEQUENCE</scope>
    <source>
        <strain evidence="4">ATCC 34329</strain>
    </source>
</reference>
<evidence type="ECO:0000313" key="5">
    <source>
        <dbReference type="Proteomes" id="UP001201980"/>
    </source>
</evidence>
<evidence type="ECO:0000313" key="4">
    <source>
        <dbReference type="EMBL" id="KAJ2905313.1"/>
    </source>
</evidence>
<feature type="compositionally biased region" description="Acidic residues" evidence="1">
    <location>
        <begin position="107"/>
        <end position="120"/>
    </location>
</feature>
<evidence type="ECO:0000259" key="2">
    <source>
        <dbReference type="PROSITE" id="PS50033"/>
    </source>
</evidence>
<dbReference type="InterPro" id="IPR012989">
    <property type="entry name" value="SEP_domain"/>
</dbReference>
<keyword evidence="5" id="KW-1185">Reference proteome</keyword>
<dbReference type="PANTHER" id="PTHR23333">
    <property type="entry name" value="UBX DOMAIN CONTAINING PROTEIN"/>
    <property type="match status" value="1"/>
</dbReference>
<dbReference type="GO" id="GO:0005634">
    <property type="term" value="C:nucleus"/>
    <property type="evidence" value="ECO:0007669"/>
    <property type="project" value="TreeGrafter"/>
</dbReference>
<evidence type="ECO:0000259" key="3">
    <source>
        <dbReference type="PROSITE" id="PS51399"/>
    </source>
</evidence>
<dbReference type="GO" id="GO:0005829">
    <property type="term" value="C:cytosol"/>
    <property type="evidence" value="ECO:0007669"/>
    <property type="project" value="TreeGrafter"/>
</dbReference>
<feature type="region of interest" description="Disordered" evidence="1">
    <location>
        <begin position="284"/>
        <end position="331"/>
    </location>
</feature>